<dbReference type="Proteomes" id="UP001140091">
    <property type="component" value="Unassembled WGS sequence"/>
</dbReference>
<evidence type="ECO:0000256" key="1">
    <source>
        <dbReference type="SAM" id="Coils"/>
    </source>
</evidence>
<keyword evidence="3" id="KW-1185">Reference proteome</keyword>
<comment type="caution">
    <text evidence="2">The sequence shown here is derived from an EMBL/GenBank/DDBJ whole genome shotgun (WGS) entry which is preliminary data.</text>
</comment>
<dbReference type="AlphaFoldDB" id="A0A9W8JBK6"/>
<proteinExistence type="predicted"/>
<dbReference type="EMBL" id="JANBPK010000812">
    <property type="protein sequence ID" value="KAJ2931039.1"/>
    <property type="molecule type" value="Genomic_DNA"/>
</dbReference>
<evidence type="ECO:0000313" key="3">
    <source>
        <dbReference type="Proteomes" id="UP001140091"/>
    </source>
</evidence>
<organism evidence="2 3">
    <name type="scientific">Candolleomyces eurysporus</name>
    <dbReference type="NCBI Taxonomy" id="2828524"/>
    <lineage>
        <taxon>Eukaryota</taxon>
        <taxon>Fungi</taxon>
        <taxon>Dikarya</taxon>
        <taxon>Basidiomycota</taxon>
        <taxon>Agaricomycotina</taxon>
        <taxon>Agaricomycetes</taxon>
        <taxon>Agaricomycetidae</taxon>
        <taxon>Agaricales</taxon>
        <taxon>Agaricineae</taxon>
        <taxon>Psathyrellaceae</taxon>
        <taxon>Candolleomyces</taxon>
    </lineage>
</organism>
<dbReference type="OrthoDB" id="10397030at2759"/>
<name>A0A9W8JBK6_9AGAR</name>
<accession>A0A9W8JBK6</accession>
<protein>
    <submittedName>
        <fullName evidence="2">Uncharacterized protein</fullName>
    </submittedName>
</protein>
<sequence>MQSIEDFEPTGAFEAIKVLGRELQHSKERIKNLENDILESRAVSSSVDPDAAKTLARRTEKAEALVSKLKEELADSENIQAKLNLKIEKLQSRIDKLKAIKQEQQETKPVVLSHDDRASAKRVVELEAKVQTEVKEKQVALAKCDSLEKEVSRLDSLLRKEAAESQARINHFREAEERNSVR</sequence>
<reference evidence="2" key="1">
    <citation type="submission" date="2022-06" db="EMBL/GenBank/DDBJ databases">
        <title>Genome Sequence of Candolleomyces eurysporus.</title>
        <authorList>
            <person name="Buettner E."/>
        </authorList>
    </citation>
    <scope>NUCLEOTIDE SEQUENCE</scope>
    <source>
        <strain evidence="2">VTCC 930004</strain>
    </source>
</reference>
<gene>
    <name evidence="2" type="ORF">H1R20_g6042</name>
</gene>
<feature type="coiled-coil region" evidence="1">
    <location>
        <begin position="16"/>
        <end position="107"/>
    </location>
</feature>
<feature type="non-terminal residue" evidence="2">
    <location>
        <position position="1"/>
    </location>
</feature>
<evidence type="ECO:0000313" key="2">
    <source>
        <dbReference type="EMBL" id="KAJ2931039.1"/>
    </source>
</evidence>
<keyword evidence="1" id="KW-0175">Coiled coil</keyword>